<evidence type="ECO:0000313" key="3">
    <source>
        <dbReference type="Proteomes" id="UP000196573"/>
    </source>
</evidence>
<sequence>MKFYRISTCILSAGLLAATQVYGSSSTDDARAALGQQENDTSQEKQLEEVFQAAEKSYSLLKSGDTRLTYSFDYSNFRDSRIDFVQAAGENDTTIVTNFVENSSENSFTNTFSFDYGIWDNLTLSARIPLVAKYSDIKALEGRTYRNKDKTAYGLGDVSLSLRWQPFEVKPGRPSLTLYSSFSTKTGDSPYEMNLAKDIPTGSGYYSLGVGANMSHVLDPVVLFGSVGYTYNFKETGLDQFRGPQDQQVGSAQDEFVLDAVKPGNSYNMNMGFAYSLSYDVSMSASYQVSYTEPSEFKFKTGREVESAASTSGVVNLSLGLRASPTYIVNVNAGFGLTEDSPDILLGFSLPLDLDGLKDE</sequence>
<proteinExistence type="predicted"/>
<evidence type="ECO:0000256" key="1">
    <source>
        <dbReference type="SAM" id="SignalP"/>
    </source>
</evidence>
<reference evidence="2 3" key="1">
    <citation type="submission" date="2017-03" db="EMBL/GenBank/DDBJ databases">
        <authorList>
            <person name="Afonso C.L."/>
            <person name="Miller P.J."/>
            <person name="Scott M.A."/>
            <person name="Spackman E."/>
            <person name="Goraichik I."/>
            <person name="Dimitrov K.M."/>
            <person name="Suarez D.L."/>
            <person name="Swayne D.E."/>
        </authorList>
    </citation>
    <scope>NUCLEOTIDE SEQUENCE [LARGE SCALE GENOMIC DNA]</scope>
    <source>
        <strain evidence="2">SB41UT1</strain>
    </source>
</reference>
<keyword evidence="1" id="KW-0732">Signal</keyword>
<keyword evidence="3" id="KW-1185">Reference proteome</keyword>
<dbReference type="EMBL" id="FWPT01000005">
    <property type="protein sequence ID" value="SMA48011.1"/>
    <property type="molecule type" value="Genomic_DNA"/>
</dbReference>
<feature type="chain" id="PRO_5013140890" description="Flagellar protein FilC" evidence="1">
    <location>
        <begin position="24"/>
        <end position="360"/>
    </location>
</feature>
<evidence type="ECO:0008006" key="4">
    <source>
        <dbReference type="Google" id="ProtNLM"/>
    </source>
</evidence>
<accession>A0A1X7AKL4</accession>
<evidence type="ECO:0000313" key="2">
    <source>
        <dbReference type="EMBL" id="SMA48011.1"/>
    </source>
</evidence>
<dbReference type="Proteomes" id="UP000196573">
    <property type="component" value="Unassembled WGS sequence"/>
</dbReference>
<feature type="signal peptide" evidence="1">
    <location>
        <begin position="1"/>
        <end position="23"/>
    </location>
</feature>
<gene>
    <name evidence="2" type="ORF">EHSB41UT_02633</name>
</gene>
<dbReference type="AlphaFoldDB" id="A0A1X7AKL4"/>
<protein>
    <recommendedName>
        <fullName evidence="4">Flagellar protein FilC</fullName>
    </recommendedName>
</protein>
<dbReference type="RefSeq" id="WP_207626634.1">
    <property type="nucleotide sequence ID" value="NZ_CBCSCN010000003.1"/>
</dbReference>
<organism evidence="2 3">
    <name type="scientific">Parendozoicomonas haliclonae</name>
    <dbReference type="NCBI Taxonomy" id="1960125"/>
    <lineage>
        <taxon>Bacteria</taxon>
        <taxon>Pseudomonadati</taxon>
        <taxon>Pseudomonadota</taxon>
        <taxon>Gammaproteobacteria</taxon>
        <taxon>Oceanospirillales</taxon>
        <taxon>Endozoicomonadaceae</taxon>
        <taxon>Parendozoicomonas</taxon>
    </lineage>
</organism>
<name>A0A1X7AKL4_9GAMM</name>